<dbReference type="GO" id="GO:0000398">
    <property type="term" value="P:mRNA splicing, via spliceosome"/>
    <property type="evidence" value="ECO:0007669"/>
    <property type="project" value="InterPro"/>
</dbReference>
<keyword evidence="2" id="KW-0539">Nucleus</keyword>
<feature type="region of interest" description="Disordered" evidence="3">
    <location>
        <begin position="1"/>
        <end position="65"/>
    </location>
</feature>
<evidence type="ECO:0008006" key="6">
    <source>
        <dbReference type="Google" id="ProtNLM"/>
    </source>
</evidence>
<comment type="caution">
    <text evidence="4">The sequence shown here is derived from an EMBL/GenBank/DDBJ whole genome shotgun (WGS) entry which is preliminary data.</text>
</comment>
<dbReference type="PANTHER" id="PTHR12214:SF0">
    <property type="entry name" value="LD29489P"/>
    <property type="match status" value="1"/>
</dbReference>
<name>A0A813L507_POLGL</name>
<sequence length="403" mass="44837">MADALRKGGATLALPQPDDGEDEALPENPGAEELRLQRRRKRREQRARKDMEAEGWETSSVSDADGQEECAKDRSAFCAAAHKQIVADVAERFSSSSSVLRPLRAAKEKLQGEYKQAFVPEALPEVLGMYVEHSLLWWDPLRLCCPQSLESGSDHVPTWGPKKAVCGTQLEGFDWFEDLASYTELMGDDDPDGELVPKLVQQSIFPEVARRLRHCWDVTSLRQSERVASMLDECLLFEVDQSAAGFAGLLESALLRLQKGLEEYAPEVFVPSEALSKWYASSARKRLLWRSCKIARCALQLEGRLPDEQLAQLVLSKVFASRIAPHLRGPRLDPEELAIVDRFITALPQRWLERGLPPMLVPLRDALGPRAPAGPEAAASRAAAAKVLQRMQCFDEAQAILDA</sequence>
<proteinExistence type="predicted"/>
<protein>
    <recommendedName>
        <fullName evidence="6">GCF C-terminal domain-containing protein</fullName>
    </recommendedName>
</protein>
<reference evidence="4" key="1">
    <citation type="submission" date="2021-02" db="EMBL/GenBank/DDBJ databases">
        <authorList>
            <person name="Dougan E. K."/>
            <person name="Rhodes N."/>
            <person name="Thang M."/>
            <person name="Chan C."/>
        </authorList>
    </citation>
    <scope>NUCLEOTIDE SEQUENCE</scope>
</reference>
<dbReference type="EMBL" id="CAJNNW010033584">
    <property type="protein sequence ID" value="CAE8719593.1"/>
    <property type="molecule type" value="Genomic_DNA"/>
</dbReference>
<evidence type="ECO:0000313" key="5">
    <source>
        <dbReference type="Proteomes" id="UP000626109"/>
    </source>
</evidence>
<dbReference type="AlphaFoldDB" id="A0A813L507"/>
<organism evidence="4 5">
    <name type="scientific">Polarella glacialis</name>
    <name type="common">Dinoflagellate</name>
    <dbReference type="NCBI Taxonomy" id="89957"/>
    <lineage>
        <taxon>Eukaryota</taxon>
        <taxon>Sar</taxon>
        <taxon>Alveolata</taxon>
        <taxon>Dinophyceae</taxon>
        <taxon>Suessiales</taxon>
        <taxon>Suessiaceae</taxon>
        <taxon>Polarella</taxon>
    </lineage>
</organism>
<evidence type="ECO:0000313" key="4">
    <source>
        <dbReference type="EMBL" id="CAE8719593.1"/>
    </source>
</evidence>
<dbReference type="GO" id="GO:0003677">
    <property type="term" value="F:DNA binding"/>
    <property type="evidence" value="ECO:0007669"/>
    <property type="project" value="InterPro"/>
</dbReference>
<feature type="compositionally biased region" description="Basic residues" evidence="3">
    <location>
        <begin position="37"/>
        <end position="46"/>
    </location>
</feature>
<dbReference type="InterPro" id="IPR012890">
    <property type="entry name" value="GCFC2-like"/>
</dbReference>
<accession>A0A813L507</accession>
<gene>
    <name evidence="4" type="ORF">PGLA2088_LOCUS40763</name>
</gene>
<evidence type="ECO:0000256" key="1">
    <source>
        <dbReference type="ARBA" id="ARBA00004123"/>
    </source>
</evidence>
<dbReference type="GO" id="GO:0005634">
    <property type="term" value="C:nucleus"/>
    <property type="evidence" value="ECO:0007669"/>
    <property type="project" value="UniProtKB-SubCell"/>
</dbReference>
<evidence type="ECO:0000256" key="3">
    <source>
        <dbReference type="SAM" id="MobiDB-lite"/>
    </source>
</evidence>
<evidence type="ECO:0000256" key="2">
    <source>
        <dbReference type="ARBA" id="ARBA00023242"/>
    </source>
</evidence>
<dbReference type="Proteomes" id="UP000626109">
    <property type="component" value="Unassembled WGS sequence"/>
</dbReference>
<dbReference type="PANTHER" id="PTHR12214">
    <property type="entry name" value="GC-RICH SEQUENCE DNA-BINDING FACTOR"/>
    <property type="match status" value="1"/>
</dbReference>
<comment type="subcellular location">
    <subcellularLocation>
        <location evidence="1">Nucleus</location>
    </subcellularLocation>
</comment>